<evidence type="ECO:0000256" key="2">
    <source>
        <dbReference type="ARBA" id="ARBA00001946"/>
    </source>
</evidence>
<protein>
    <submittedName>
        <fullName evidence="10">Aminopeptidase</fullName>
    </submittedName>
</protein>
<keyword evidence="6" id="KW-0645">Protease</keyword>
<evidence type="ECO:0000256" key="7">
    <source>
        <dbReference type="ARBA" id="ARBA00022723"/>
    </source>
</evidence>
<reference evidence="10 11" key="1">
    <citation type="journal article" date="2017" name="Int. J. Syst. Evol. Microbiol.">
        <title>Desulfovibrio senegalensis sp. nov., a mesophilic sulfate reducer isolated from marine sediment.</title>
        <authorList>
            <person name="Thioye A."/>
            <person name="Gam Z.B.A."/>
            <person name="Mbengue M."/>
            <person name="Cayol J.L."/>
            <person name="Joseph-Bartoli M."/>
            <person name="Toure-Kane C."/>
            <person name="Labat M."/>
        </authorList>
    </citation>
    <scope>NUCLEOTIDE SEQUENCE [LARGE SCALE GENOMIC DNA]</scope>
    <source>
        <strain evidence="10 11">DSM 101509</strain>
    </source>
</reference>
<evidence type="ECO:0000256" key="9">
    <source>
        <dbReference type="ARBA" id="ARBA00023049"/>
    </source>
</evidence>
<proteinExistence type="inferred from homology"/>
<dbReference type="GO" id="GO:0046872">
    <property type="term" value="F:metal ion binding"/>
    <property type="evidence" value="ECO:0007669"/>
    <property type="project" value="UniProtKB-KW"/>
</dbReference>
<comment type="cofactor">
    <cofactor evidence="3">
        <name>Zn(2+)</name>
        <dbReference type="ChEBI" id="CHEBI:29105"/>
    </cofactor>
</comment>
<evidence type="ECO:0000256" key="8">
    <source>
        <dbReference type="ARBA" id="ARBA00022801"/>
    </source>
</evidence>
<dbReference type="EMBL" id="WAIE01000001">
    <property type="protein sequence ID" value="KAB1443869.1"/>
    <property type="molecule type" value="Genomic_DNA"/>
</dbReference>
<dbReference type="PANTHER" id="PTHR34448:SF3">
    <property type="entry name" value="AMINOPEPTIDASE AMPS"/>
    <property type="match status" value="1"/>
</dbReference>
<keyword evidence="11" id="KW-1185">Reference proteome</keyword>
<dbReference type="GO" id="GO:0004177">
    <property type="term" value="F:aminopeptidase activity"/>
    <property type="evidence" value="ECO:0007669"/>
    <property type="project" value="UniProtKB-KW"/>
</dbReference>
<sequence>MGPYSRTDLENYAEVLLWGVGQSRGRELQKGDVVVIRYDHQAIALVESLYSLCMDRHFRPVPVAKPTPIMEVERYLNSSFAQLTFQQPGRMELFQAAAGCVNLLAPEDLVHLQTVDPHIIAEANRAEQPLRRMLGRRRQSGALGWTMGLYPTEALAQASGMSFDEYAKKLHRACWLNMPDPVREWRRMQRELHELCSWLGTMNIRSFKVEGEHLDLRVPVGSNRRFRALTGSNIPGSELYVSPDCRGVEGVFYANQPSLRNGHLVHNVTLEFFDGVTTRVDADRGLVFLQRQLYTDAGARRVGEFSLTDRRYSRVDSFMAHTLLDENVGGEYGNCHIALGGSLVECFDGPPEVLTPELEASLGFNVSDIHWDMVNTEPKRVTAMLADGKPRLVYENGEFKV</sequence>
<organism evidence="10 11">
    <name type="scientific">Pseudodesulfovibrio senegalensis</name>
    <dbReference type="NCBI Taxonomy" id="1721087"/>
    <lineage>
        <taxon>Bacteria</taxon>
        <taxon>Pseudomonadati</taxon>
        <taxon>Thermodesulfobacteriota</taxon>
        <taxon>Desulfovibrionia</taxon>
        <taxon>Desulfovibrionales</taxon>
        <taxon>Desulfovibrionaceae</taxon>
    </lineage>
</organism>
<dbReference type="OrthoDB" id="9803993at2"/>
<dbReference type="PRINTS" id="PR00919">
    <property type="entry name" value="THERMOPTASE"/>
</dbReference>
<evidence type="ECO:0000313" key="10">
    <source>
        <dbReference type="EMBL" id="KAB1443869.1"/>
    </source>
</evidence>
<dbReference type="Proteomes" id="UP000438699">
    <property type="component" value="Unassembled WGS sequence"/>
</dbReference>
<dbReference type="Gene3D" id="3.40.1830.10">
    <property type="entry name" value="Thermophilic metalloprotease (M29)"/>
    <property type="match status" value="1"/>
</dbReference>
<dbReference type="Pfam" id="PF02073">
    <property type="entry name" value="Peptidase_M29"/>
    <property type="match status" value="1"/>
</dbReference>
<keyword evidence="7" id="KW-0479">Metal-binding</keyword>
<dbReference type="SUPFAM" id="SSF144052">
    <property type="entry name" value="Thermophilic metalloprotease-like"/>
    <property type="match status" value="1"/>
</dbReference>
<dbReference type="GO" id="GO:0008237">
    <property type="term" value="F:metallopeptidase activity"/>
    <property type="evidence" value="ECO:0007669"/>
    <property type="project" value="UniProtKB-KW"/>
</dbReference>
<evidence type="ECO:0000256" key="3">
    <source>
        <dbReference type="ARBA" id="ARBA00001947"/>
    </source>
</evidence>
<evidence type="ECO:0000313" key="11">
    <source>
        <dbReference type="Proteomes" id="UP000438699"/>
    </source>
</evidence>
<dbReference type="GO" id="GO:0006508">
    <property type="term" value="P:proteolysis"/>
    <property type="evidence" value="ECO:0007669"/>
    <property type="project" value="UniProtKB-KW"/>
</dbReference>
<dbReference type="InterPro" id="IPR052170">
    <property type="entry name" value="M29_Exopeptidase"/>
</dbReference>
<dbReference type="PANTHER" id="PTHR34448">
    <property type="entry name" value="AMINOPEPTIDASE"/>
    <property type="match status" value="1"/>
</dbReference>
<comment type="cofactor">
    <cofactor evidence="2">
        <name>Mg(2+)</name>
        <dbReference type="ChEBI" id="CHEBI:18420"/>
    </cofactor>
</comment>
<name>A0A6N6NA57_9BACT</name>
<keyword evidence="8" id="KW-0378">Hydrolase</keyword>
<evidence type="ECO:0000256" key="1">
    <source>
        <dbReference type="ARBA" id="ARBA00001941"/>
    </source>
</evidence>
<gene>
    <name evidence="10" type="ORF">F8A88_03265</name>
</gene>
<comment type="cofactor">
    <cofactor evidence="1">
        <name>Co(2+)</name>
        <dbReference type="ChEBI" id="CHEBI:48828"/>
    </cofactor>
</comment>
<evidence type="ECO:0000256" key="4">
    <source>
        <dbReference type="ARBA" id="ARBA00008236"/>
    </source>
</evidence>
<comment type="similarity">
    <text evidence="4">Belongs to the peptidase M29 family.</text>
</comment>
<evidence type="ECO:0000256" key="5">
    <source>
        <dbReference type="ARBA" id="ARBA00022438"/>
    </source>
</evidence>
<dbReference type="InterPro" id="IPR000787">
    <property type="entry name" value="Peptidase_M29"/>
</dbReference>
<comment type="caution">
    <text evidence="10">The sequence shown here is derived from an EMBL/GenBank/DDBJ whole genome shotgun (WGS) entry which is preliminary data.</text>
</comment>
<accession>A0A6N6NA57</accession>
<keyword evidence="5 10" id="KW-0031">Aminopeptidase</keyword>
<evidence type="ECO:0000256" key="6">
    <source>
        <dbReference type="ARBA" id="ARBA00022670"/>
    </source>
</evidence>
<dbReference type="InterPro" id="IPR035097">
    <property type="entry name" value="M29_N-terminal"/>
</dbReference>
<dbReference type="AlphaFoldDB" id="A0A6N6NA57"/>
<keyword evidence="9" id="KW-0482">Metalloprotease</keyword>